<name>A0A2D2LU84_FAUOS</name>
<keyword evidence="5 7" id="KW-0443">Lipid metabolism</keyword>
<accession>A0A2D2LU84</accession>
<dbReference type="GO" id="GO:0009245">
    <property type="term" value="P:lipid A biosynthetic process"/>
    <property type="evidence" value="ECO:0007669"/>
    <property type="project" value="UniProtKB-UniRule"/>
</dbReference>
<dbReference type="InterPro" id="IPR001451">
    <property type="entry name" value="Hexapep"/>
</dbReference>
<dbReference type="InterPro" id="IPR011004">
    <property type="entry name" value="Trimer_LpxA-like_sf"/>
</dbReference>
<dbReference type="PANTHER" id="PTHR43378:SF2">
    <property type="entry name" value="UDP-3-O-ACYLGLUCOSAMINE N-ACYLTRANSFERASE 1, MITOCHONDRIAL-RELATED"/>
    <property type="match status" value="1"/>
</dbReference>
<dbReference type="NCBIfam" id="NF002060">
    <property type="entry name" value="PRK00892.1"/>
    <property type="match status" value="1"/>
</dbReference>
<dbReference type="InterPro" id="IPR020573">
    <property type="entry name" value="UDP_GlcNAc_AcTrfase_non-rep"/>
</dbReference>
<keyword evidence="4 7" id="KW-0677">Repeat</keyword>
<keyword evidence="6 7" id="KW-0012">Acyltransferase</keyword>
<dbReference type="EC" id="2.3.1.191" evidence="7"/>
<dbReference type="EMBL" id="CP024443">
    <property type="protein sequence ID" value="ATR78587.1"/>
    <property type="molecule type" value="Genomic_DNA"/>
</dbReference>
<comment type="subunit">
    <text evidence="7">Homotrimer.</text>
</comment>
<dbReference type="InterPro" id="IPR018357">
    <property type="entry name" value="Hexapep_transf_CS"/>
</dbReference>
<reference evidence="11" key="1">
    <citation type="submission" date="2017-11" db="EMBL/GenBank/DDBJ databases">
        <title>Complete genome sequence of Moraxella osloensis NP7 isolated from human skin.</title>
        <authorList>
            <person name="Lee K."/>
            <person name="Lim J.Y."/>
            <person name="Hwang I."/>
        </authorList>
    </citation>
    <scope>NUCLEOTIDE SEQUENCE [LARGE SCALE GENOMIC DNA]</scope>
    <source>
        <strain evidence="11">NP7</strain>
    </source>
</reference>
<comment type="catalytic activity">
    <reaction evidence="7">
        <text>a UDP-3-O-[(3R)-3-hydroxyacyl]-alpha-D-glucosamine + a (3R)-hydroxyacyl-[ACP] = a UDP-2-N,3-O-bis[(3R)-3-hydroxyacyl]-alpha-D-glucosamine + holo-[ACP] + H(+)</text>
        <dbReference type="Rhea" id="RHEA:53836"/>
        <dbReference type="Rhea" id="RHEA-COMP:9685"/>
        <dbReference type="Rhea" id="RHEA-COMP:9945"/>
        <dbReference type="ChEBI" id="CHEBI:15378"/>
        <dbReference type="ChEBI" id="CHEBI:64479"/>
        <dbReference type="ChEBI" id="CHEBI:78827"/>
        <dbReference type="ChEBI" id="CHEBI:137740"/>
        <dbReference type="ChEBI" id="CHEBI:137748"/>
        <dbReference type="EC" id="2.3.1.191"/>
    </reaction>
</comment>
<dbReference type="Proteomes" id="UP000229340">
    <property type="component" value="Chromosome"/>
</dbReference>
<dbReference type="PANTHER" id="PTHR43378">
    <property type="entry name" value="UDP-3-O-ACYLGLUCOSAMINE N-ACYLTRANSFERASE"/>
    <property type="match status" value="1"/>
</dbReference>
<evidence type="ECO:0000256" key="1">
    <source>
        <dbReference type="ARBA" id="ARBA00022516"/>
    </source>
</evidence>
<keyword evidence="2 7" id="KW-0441">Lipid A biosynthesis</keyword>
<dbReference type="InterPro" id="IPR007691">
    <property type="entry name" value="LpxD"/>
</dbReference>
<evidence type="ECO:0000313" key="10">
    <source>
        <dbReference type="EMBL" id="ATR78587.1"/>
    </source>
</evidence>
<evidence type="ECO:0000259" key="9">
    <source>
        <dbReference type="Pfam" id="PF25087"/>
    </source>
</evidence>
<evidence type="ECO:0000313" key="11">
    <source>
        <dbReference type="Proteomes" id="UP000229340"/>
    </source>
</evidence>
<dbReference type="InterPro" id="IPR056729">
    <property type="entry name" value="GMPPB_C"/>
</dbReference>
<dbReference type="Pfam" id="PF25087">
    <property type="entry name" value="GMPPB_C"/>
    <property type="match status" value="1"/>
</dbReference>
<dbReference type="HAMAP" id="MF_00523">
    <property type="entry name" value="LpxD"/>
    <property type="match status" value="1"/>
</dbReference>
<dbReference type="GO" id="GO:0016410">
    <property type="term" value="F:N-acyltransferase activity"/>
    <property type="evidence" value="ECO:0007669"/>
    <property type="project" value="InterPro"/>
</dbReference>
<dbReference type="AlphaFoldDB" id="A0A2D2LU84"/>
<dbReference type="STRING" id="34062.AXE82_00690"/>
<dbReference type="SUPFAM" id="SSF51161">
    <property type="entry name" value="Trimeric LpxA-like enzymes"/>
    <property type="match status" value="1"/>
</dbReference>
<comment type="similarity">
    <text evidence="7">Belongs to the transferase hexapeptide repeat family. LpxD subfamily.</text>
</comment>
<evidence type="ECO:0000256" key="2">
    <source>
        <dbReference type="ARBA" id="ARBA00022556"/>
    </source>
</evidence>
<dbReference type="UniPathway" id="UPA00973"/>
<dbReference type="NCBIfam" id="TIGR01853">
    <property type="entry name" value="lipid_A_lpxD"/>
    <property type="match status" value="1"/>
</dbReference>
<dbReference type="GO" id="GO:0016020">
    <property type="term" value="C:membrane"/>
    <property type="evidence" value="ECO:0007669"/>
    <property type="project" value="GOC"/>
</dbReference>
<dbReference type="Gene3D" id="2.160.10.10">
    <property type="entry name" value="Hexapeptide repeat proteins"/>
    <property type="match status" value="1"/>
</dbReference>
<keyword evidence="3 7" id="KW-0808">Transferase</keyword>
<evidence type="ECO:0000259" key="8">
    <source>
        <dbReference type="Pfam" id="PF04613"/>
    </source>
</evidence>
<gene>
    <name evidence="7 10" type="primary">lpxD</name>
    <name evidence="10" type="ORF">NP7_04565</name>
</gene>
<dbReference type="PROSITE" id="PS00101">
    <property type="entry name" value="HEXAPEP_TRANSFERASES"/>
    <property type="match status" value="1"/>
</dbReference>
<dbReference type="CDD" id="cd03352">
    <property type="entry name" value="LbH_LpxD"/>
    <property type="match status" value="1"/>
</dbReference>
<evidence type="ECO:0000256" key="4">
    <source>
        <dbReference type="ARBA" id="ARBA00022737"/>
    </source>
</evidence>
<comment type="function">
    <text evidence="7">Catalyzes the N-acylation of UDP-3-O-acylglucosamine using 3-hydroxyacyl-ACP as the acyl donor. Is involved in the biosynthesis of lipid A, a phosphorylated glycolipid that anchors the lipopolysaccharide to the outer membrane of the cell.</text>
</comment>
<protein>
    <recommendedName>
        <fullName evidence="7">UDP-3-O-acylglucosamine N-acyltransferase</fullName>
        <ecNumber evidence="7">2.3.1.191</ecNumber>
    </recommendedName>
</protein>
<proteinExistence type="inferred from homology"/>
<dbReference type="Pfam" id="PF04613">
    <property type="entry name" value="LpxD"/>
    <property type="match status" value="1"/>
</dbReference>
<feature type="active site" description="Proton acceptor" evidence="7">
    <location>
        <position position="261"/>
    </location>
</feature>
<organism evidence="10 11">
    <name type="scientific">Faucicola osloensis</name>
    <name type="common">Moraxella osloensis</name>
    <dbReference type="NCBI Taxonomy" id="34062"/>
    <lineage>
        <taxon>Bacteria</taxon>
        <taxon>Pseudomonadati</taxon>
        <taxon>Pseudomonadota</taxon>
        <taxon>Gammaproteobacteria</taxon>
        <taxon>Moraxellales</taxon>
        <taxon>Moraxellaceae</taxon>
        <taxon>Faucicola</taxon>
    </lineage>
</organism>
<dbReference type="RefSeq" id="WP_100269874.1">
    <property type="nucleotide sequence ID" value="NZ_CP024443.1"/>
</dbReference>
<feature type="domain" description="Mannose-1-phosphate guanyltransferase C-terminal" evidence="9">
    <location>
        <begin position="117"/>
        <end position="195"/>
    </location>
</feature>
<dbReference type="Pfam" id="PF00132">
    <property type="entry name" value="Hexapep"/>
    <property type="match status" value="1"/>
</dbReference>
<evidence type="ECO:0000256" key="5">
    <source>
        <dbReference type="ARBA" id="ARBA00023098"/>
    </source>
</evidence>
<sequence>MAFTLAQILDFLASDVIDQGDANTRQNLQKQISKIAALEDATDSDITFIANPLFESKLQTTGAGAVLVPASLQEKCPSHSVAIVVKSPYAAYAKLTALFEPTQAYHQTVNPNLSDSLIHPTAILGNNLQLGDNVRIGAYSQIGDNCVIADGVKIDAQVNIQPNVVIGEGSLIAPHVYIGHDCVLGKHVSLHSHASIGNDGFGFAPKGSTDEAGWQKIHQLGRVILGDHVSVGSHTCIDRGAINDTVIGNHVIIDNLVQIAHNVKIGAGTAIAACVGIAGSTEIGKRCMIGGASGFAGHIKICDDVTITGMTMVTKSIHQPGVYSSGMPVMPNSLWKRAYINFKQLGKPKS</sequence>
<evidence type="ECO:0000256" key="6">
    <source>
        <dbReference type="ARBA" id="ARBA00023315"/>
    </source>
</evidence>
<feature type="domain" description="UDP-3-O-[3-hydroxymyristoyl] glucosamine N-acyltransferase non-repeat region" evidence="8">
    <location>
        <begin position="31"/>
        <end position="98"/>
    </location>
</feature>
<evidence type="ECO:0000256" key="7">
    <source>
        <dbReference type="HAMAP-Rule" id="MF_00523"/>
    </source>
</evidence>
<evidence type="ECO:0000256" key="3">
    <source>
        <dbReference type="ARBA" id="ARBA00022679"/>
    </source>
</evidence>
<keyword evidence="1 7" id="KW-0444">Lipid biosynthesis</keyword>
<comment type="pathway">
    <text evidence="7">Bacterial outer membrane biogenesis; LPS lipid A biosynthesis.</text>
</comment>
<dbReference type="Gene3D" id="3.40.1390.10">
    <property type="entry name" value="MurE/MurF, N-terminal domain"/>
    <property type="match status" value="1"/>
</dbReference>
<dbReference type="GO" id="GO:0103118">
    <property type="term" value="F:UDP-3-O-[(3R)-3-hydroxyacyl]-glucosamine N-acyltransferase activity"/>
    <property type="evidence" value="ECO:0007669"/>
    <property type="project" value="UniProtKB-EC"/>
</dbReference>